<proteinExistence type="predicted"/>
<evidence type="ECO:0000313" key="1">
    <source>
        <dbReference type="EMBL" id="KAL1379232.1"/>
    </source>
</evidence>
<evidence type="ECO:0000313" key="2">
    <source>
        <dbReference type="Proteomes" id="UP001562425"/>
    </source>
</evidence>
<comment type="caution">
    <text evidence="1">The sequence shown here is derived from an EMBL/GenBank/DDBJ whole genome shotgun (WGS) entry which is preliminary data.</text>
</comment>
<dbReference type="EMBL" id="JBEHCU010009794">
    <property type="protein sequence ID" value="KAL1379232.1"/>
    <property type="molecule type" value="Genomic_DNA"/>
</dbReference>
<dbReference type="AlphaFoldDB" id="A0ABD1CT63"/>
<feature type="non-terminal residue" evidence="1">
    <location>
        <position position="136"/>
    </location>
</feature>
<gene>
    <name evidence="1" type="ORF">pipiens_015047</name>
</gene>
<name>A0ABD1CT63_CULPP</name>
<protein>
    <submittedName>
        <fullName evidence="1">Uncharacterized protein</fullName>
    </submittedName>
</protein>
<accession>A0ABD1CT63</accession>
<organism evidence="1 2">
    <name type="scientific">Culex pipiens pipiens</name>
    <name type="common">Northern house mosquito</name>
    <dbReference type="NCBI Taxonomy" id="38569"/>
    <lineage>
        <taxon>Eukaryota</taxon>
        <taxon>Metazoa</taxon>
        <taxon>Ecdysozoa</taxon>
        <taxon>Arthropoda</taxon>
        <taxon>Hexapoda</taxon>
        <taxon>Insecta</taxon>
        <taxon>Pterygota</taxon>
        <taxon>Neoptera</taxon>
        <taxon>Endopterygota</taxon>
        <taxon>Diptera</taxon>
        <taxon>Nematocera</taxon>
        <taxon>Culicoidea</taxon>
        <taxon>Culicidae</taxon>
        <taxon>Culicinae</taxon>
        <taxon>Culicini</taxon>
        <taxon>Culex</taxon>
        <taxon>Culex</taxon>
    </lineage>
</organism>
<keyword evidence="2" id="KW-1185">Reference proteome</keyword>
<reference evidence="1 2" key="1">
    <citation type="submission" date="2024-05" db="EMBL/GenBank/DDBJ databases">
        <title>Culex pipiens pipiens assembly and annotation.</title>
        <authorList>
            <person name="Alout H."/>
            <person name="Durand T."/>
        </authorList>
    </citation>
    <scope>NUCLEOTIDE SEQUENCE [LARGE SCALE GENOMIC DNA]</scope>
    <source>
        <strain evidence="1">HA-2024</strain>
        <tissue evidence="1">Whole body</tissue>
    </source>
</reference>
<sequence>MLSNQLSFKMAEIKFLDQALDLCASLEQDLQSSLDFLAHLRRTHSGDLDPSSSQETLDSAISSCGDLSSLNSLEDLTSLDAAVVSGDSGNGDGPHVAEFERTPAEISRRSNRLATTAMKIDRDVAHCLKRLQYKFE</sequence>
<dbReference type="Proteomes" id="UP001562425">
    <property type="component" value="Unassembled WGS sequence"/>
</dbReference>